<protein>
    <submittedName>
        <fullName evidence="1">Uncharacterized protein</fullName>
    </submittedName>
</protein>
<dbReference type="EnsemblMetazoa" id="XM_038010771.1">
    <property type="protein sequence ID" value="XP_037866699.1"/>
    <property type="gene ID" value="LOC101737591"/>
</dbReference>
<keyword evidence="2" id="KW-1185">Reference proteome</keyword>
<dbReference type="AlphaFoldDB" id="A0A8R2LUY9"/>
<evidence type="ECO:0000313" key="2">
    <source>
        <dbReference type="Proteomes" id="UP000005204"/>
    </source>
</evidence>
<dbReference type="GeneID" id="101737591"/>
<dbReference type="Proteomes" id="UP000005204">
    <property type="component" value="Unassembled WGS sequence"/>
</dbReference>
<accession>A0A8R2LUY9</accession>
<proteinExistence type="predicted"/>
<evidence type="ECO:0000313" key="1">
    <source>
        <dbReference type="EnsemblMetazoa" id="XP_037866699.1"/>
    </source>
</evidence>
<organism evidence="1 2">
    <name type="scientific">Bombyx mori</name>
    <name type="common">Silk moth</name>
    <dbReference type="NCBI Taxonomy" id="7091"/>
    <lineage>
        <taxon>Eukaryota</taxon>
        <taxon>Metazoa</taxon>
        <taxon>Ecdysozoa</taxon>
        <taxon>Arthropoda</taxon>
        <taxon>Hexapoda</taxon>
        <taxon>Insecta</taxon>
        <taxon>Pterygota</taxon>
        <taxon>Neoptera</taxon>
        <taxon>Endopterygota</taxon>
        <taxon>Lepidoptera</taxon>
        <taxon>Glossata</taxon>
        <taxon>Ditrysia</taxon>
        <taxon>Bombycoidea</taxon>
        <taxon>Bombycidae</taxon>
        <taxon>Bombycinae</taxon>
        <taxon>Bombyx</taxon>
    </lineage>
</organism>
<name>A0A8R2LUY9_BOMMO</name>
<reference evidence="1" key="2">
    <citation type="submission" date="2022-06" db="UniProtKB">
        <authorList>
            <consortium name="EnsemblMetazoa"/>
        </authorList>
    </citation>
    <scope>IDENTIFICATION</scope>
    <source>
        <strain evidence="1">p50T (Dazao)</strain>
    </source>
</reference>
<dbReference type="RefSeq" id="XP_037866699.1">
    <property type="nucleotide sequence ID" value="XM_038010771.2"/>
</dbReference>
<reference evidence="2" key="1">
    <citation type="journal article" date="2008" name="Insect Biochem. Mol. Biol.">
        <title>The genome of a lepidopteran model insect, the silkworm Bombyx mori.</title>
        <authorList>
            <consortium name="International Silkworm Genome Consortium"/>
        </authorList>
    </citation>
    <scope>NUCLEOTIDE SEQUENCE [LARGE SCALE GENOMIC DNA]</scope>
    <source>
        <strain evidence="2">p50T</strain>
    </source>
</reference>
<sequence>MSNNNSRIESLLFDYKTSSLRDYNNGQILPITATKYIDKEVCLRIPPAPLKYIHTLSHWKPDGRVSVDLFVRPKDVVRTNPRDVQQRYERPKDIEHKNILKSRPRLVMTPAVCMDDIQLEKREKFIEDFYSTTKNVTMSVPPSNNIKASFPGTPAPANPVKENVYELCTHLRNITIQLSFECDEIHNKYNTTRITLITIPNIRAPYVSPEWRMESVSWDGRQLRAFAEPNKEFWLAKTPHFVSFRCQVCDETAARLANKKTRNHGN</sequence>